<comment type="caution">
    <text evidence="1">The sequence shown here is derived from an EMBL/GenBank/DDBJ whole genome shotgun (WGS) entry which is preliminary data.</text>
</comment>
<dbReference type="InterPro" id="IPR018247">
    <property type="entry name" value="EF_Hand_1_Ca_BS"/>
</dbReference>
<organism evidence="1 2">
    <name type="scientific">Chitinophaga nivalis</name>
    <dbReference type="NCBI Taxonomy" id="2991709"/>
    <lineage>
        <taxon>Bacteria</taxon>
        <taxon>Pseudomonadati</taxon>
        <taxon>Bacteroidota</taxon>
        <taxon>Chitinophagia</taxon>
        <taxon>Chitinophagales</taxon>
        <taxon>Chitinophagaceae</taxon>
        <taxon>Chitinophaga</taxon>
    </lineage>
</organism>
<protein>
    <recommendedName>
        <fullName evidence="3">EF-hand domain-containing protein</fullName>
    </recommendedName>
</protein>
<accession>A0ABT3IKK8</accession>
<keyword evidence="2" id="KW-1185">Reference proteome</keyword>
<evidence type="ECO:0008006" key="3">
    <source>
        <dbReference type="Google" id="ProtNLM"/>
    </source>
</evidence>
<dbReference type="RefSeq" id="WP_264730132.1">
    <property type="nucleotide sequence ID" value="NZ_JAPDNR010000001.1"/>
</dbReference>
<reference evidence="1 2" key="1">
    <citation type="submission" date="2022-10" db="EMBL/GenBank/DDBJ databases">
        <title>Chitinophaga nivalis PC15 sp. nov., isolated from Pyeongchang county, South Korea.</title>
        <authorList>
            <person name="Trinh H.N."/>
        </authorList>
    </citation>
    <scope>NUCLEOTIDE SEQUENCE [LARGE SCALE GENOMIC DNA]</scope>
    <source>
        <strain evidence="1 2">PC14</strain>
    </source>
</reference>
<proteinExistence type="predicted"/>
<dbReference type="EMBL" id="JAPDNS010000001">
    <property type="protein sequence ID" value="MCW3484481.1"/>
    <property type="molecule type" value="Genomic_DNA"/>
</dbReference>
<gene>
    <name evidence="1" type="ORF">OL497_11290</name>
</gene>
<dbReference type="PROSITE" id="PS00018">
    <property type="entry name" value="EF_HAND_1"/>
    <property type="match status" value="1"/>
</dbReference>
<dbReference type="Proteomes" id="UP001207742">
    <property type="component" value="Unassembled WGS sequence"/>
</dbReference>
<evidence type="ECO:0000313" key="1">
    <source>
        <dbReference type="EMBL" id="MCW3484481.1"/>
    </source>
</evidence>
<name>A0ABT3IKK8_9BACT</name>
<evidence type="ECO:0000313" key="2">
    <source>
        <dbReference type="Proteomes" id="UP001207742"/>
    </source>
</evidence>
<sequence length="83" mass="9640">MNNIYIKKEGESAAGEWGTFYFEFADNYITKQIEIYPSKVICLDENNPEEGAHILGDQPLHQLDFDSSDSITAEEFYQIWNKK</sequence>